<dbReference type="Proteomes" id="UP000247932">
    <property type="component" value="Unassembled WGS sequence"/>
</dbReference>
<dbReference type="AlphaFoldDB" id="A0A2V4E2M7"/>
<keyword evidence="2" id="KW-1185">Reference proteome</keyword>
<accession>A0A2V4E2M7</accession>
<comment type="caution">
    <text evidence="1">The sequence shown here is derived from an EMBL/GenBank/DDBJ whole genome shotgun (WGS) entry which is preliminary data.</text>
</comment>
<dbReference type="RefSeq" id="WP_110433241.1">
    <property type="nucleotide sequence ID" value="NZ_QGLR01000009.1"/>
</dbReference>
<organism evidence="1 2">
    <name type="scientific">Gilliamella apicola</name>
    <dbReference type="NCBI Taxonomy" id="1196095"/>
    <lineage>
        <taxon>Bacteria</taxon>
        <taxon>Pseudomonadati</taxon>
        <taxon>Pseudomonadota</taxon>
        <taxon>Gammaproteobacteria</taxon>
        <taxon>Orbales</taxon>
        <taxon>Orbaceae</taxon>
        <taxon>Gilliamella</taxon>
    </lineage>
</organism>
<reference evidence="1 2" key="1">
    <citation type="submission" date="2018-05" db="EMBL/GenBank/DDBJ databases">
        <title>Reference genomes for bee gut microbiota database.</title>
        <authorList>
            <person name="Ellegaard K.M."/>
        </authorList>
    </citation>
    <scope>NUCLEOTIDE SEQUENCE [LARGE SCALE GENOMIC DNA]</scope>
    <source>
        <strain evidence="1 2">ESL0182</strain>
    </source>
</reference>
<sequence>MKAKPATIINKIQAELILALEQNKELSEFEIKKYQRDANSISDYVERNHVLGLLYTIEKNESLMQMHFEHALSLNVNLTVLFNYFTSLICLSCFSKSKEILYKYKDDLNTSDLLIKALNVASTYLDNDMAEFICKKAIMIKCDEEIVKALNNHKKQI</sequence>
<proteinExistence type="predicted"/>
<dbReference type="EMBL" id="QGLR01000009">
    <property type="protein sequence ID" value="PXZ07482.1"/>
    <property type="molecule type" value="Genomic_DNA"/>
</dbReference>
<evidence type="ECO:0000313" key="2">
    <source>
        <dbReference type="Proteomes" id="UP000247932"/>
    </source>
</evidence>
<evidence type="ECO:0000313" key="1">
    <source>
        <dbReference type="EMBL" id="PXZ07482.1"/>
    </source>
</evidence>
<gene>
    <name evidence="1" type="ORF">DKK70_06415</name>
</gene>
<name>A0A2V4E2M7_9GAMM</name>
<protein>
    <submittedName>
        <fullName evidence="1">Uncharacterized protein</fullName>
    </submittedName>
</protein>